<dbReference type="AlphaFoldDB" id="A0A8J6CCG5"/>
<protein>
    <submittedName>
        <fullName evidence="2">Uncharacterized protein</fullName>
    </submittedName>
</protein>
<feature type="region of interest" description="Disordered" evidence="1">
    <location>
        <begin position="1"/>
        <end position="58"/>
    </location>
</feature>
<evidence type="ECO:0000313" key="3">
    <source>
        <dbReference type="Proteomes" id="UP000751190"/>
    </source>
</evidence>
<proteinExistence type="predicted"/>
<sequence>MFDGCADPGGAPAQSSTPLGGACAEQCGAGGGDDCEPGHSALGMPSSGPDAEGEDWGAHTAVDDAGLPLVDELPLPRLGKSQRAYFRESMLSRLKAMLSGDALESKIAEITAFAQGLTAPPEPGTPEHIIWQLWLIAAQAEASDREGGLLMQDGDDDEGHAPTPACDEAPLAAQLATEHGVSSPAQLAPPAGSDSGAEQHRAGGEFGAEQRDAAAEEQRVAGELGALIARVEAAMWHTRDGATDQLALEAALSELTRRLTTPPNPPGKSSPHAVLAVHPQLNSRLEAALQAAAQMRASHDLATLERNGRTLLAWLLASSASDSVDTLEDAQNALTSATSWRQAFYDAAGNGVKSAALDSLAVQVTTEELRVEERVLELTLVRSAAEGGELIRQHVRAYRELVTKATHLEAMQADLFAHRAAAEERAIRLAAELARAHEQLAADAHGGSAAFGGSHLLPRAPRTSGADSMLPESRRGWTHAQHATGRNPQADSNALLHAIKQTIEQQTVVSMSSTSEPMMTAHRVGCKITGVSDVAFRLSFPTAEAGRVELNVAGAKCLMPATDTSSAIVVHLDGKVGVEFDGGSVVMAGFVSLRHDALAGYNGSARGPSHGVTFAPAV</sequence>
<name>A0A8J6CCG5_DIALT</name>
<dbReference type="Proteomes" id="UP000751190">
    <property type="component" value="Unassembled WGS sequence"/>
</dbReference>
<gene>
    <name evidence="2" type="ORF">KFE25_010133</name>
</gene>
<dbReference type="EMBL" id="JAGTXO010000012">
    <property type="protein sequence ID" value="KAG8464765.1"/>
    <property type="molecule type" value="Genomic_DNA"/>
</dbReference>
<dbReference type="OrthoDB" id="10672503at2759"/>
<feature type="region of interest" description="Disordered" evidence="1">
    <location>
        <begin position="176"/>
        <end position="218"/>
    </location>
</feature>
<reference evidence="2" key="1">
    <citation type="submission" date="2021-05" db="EMBL/GenBank/DDBJ databases">
        <title>The genome of the haptophyte Pavlova lutheri (Diacronema luteri, Pavlovales) - a model for lipid biosynthesis in eukaryotic algae.</title>
        <authorList>
            <person name="Hulatt C.J."/>
            <person name="Posewitz M.C."/>
        </authorList>
    </citation>
    <scope>NUCLEOTIDE SEQUENCE</scope>
    <source>
        <strain evidence="2">NIVA-4/92</strain>
    </source>
</reference>
<feature type="compositionally biased region" description="Basic and acidic residues" evidence="1">
    <location>
        <begin position="197"/>
        <end position="218"/>
    </location>
</feature>
<accession>A0A8J6CCG5</accession>
<organism evidence="2 3">
    <name type="scientific">Diacronema lutheri</name>
    <name type="common">Unicellular marine alga</name>
    <name type="synonym">Monochrysis lutheri</name>
    <dbReference type="NCBI Taxonomy" id="2081491"/>
    <lineage>
        <taxon>Eukaryota</taxon>
        <taxon>Haptista</taxon>
        <taxon>Haptophyta</taxon>
        <taxon>Pavlovophyceae</taxon>
        <taxon>Pavlovales</taxon>
        <taxon>Pavlovaceae</taxon>
        <taxon>Diacronema</taxon>
    </lineage>
</organism>
<evidence type="ECO:0000313" key="2">
    <source>
        <dbReference type="EMBL" id="KAG8464765.1"/>
    </source>
</evidence>
<comment type="caution">
    <text evidence="2">The sequence shown here is derived from an EMBL/GenBank/DDBJ whole genome shotgun (WGS) entry which is preliminary data.</text>
</comment>
<evidence type="ECO:0000256" key="1">
    <source>
        <dbReference type="SAM" id="MobiDB-lite"/>
    </source>
</evidence>
<keyword evidence="3" id="KW-1185">Reference proteome</keyword>
<feature type="region of interest" description="Disordered" evidence="1">
    <location>
        <begin position="460"/>
        <end position="487"/>
    </location>
</feature>